<protein>
    <recommendedName>
        <fullName evidence="1">Short chain dehydrogenase-like proteobacteria domain-containing protein</fullName>
    </recommendedName>
</protein>
<reference evidence="2 3" key="1">
    <citation type="submission" date="2020-08" db="EMBL/GenBank/DDBJ databases">
        <title>Putative novel bacterial strains isolated from necrotic wheat leaf tissues caused by Xanthomonas translucens.</title>
        <authorList>
            <person name="Tambong J.T."/>
        </authorList>
    </citation>
    <scope>NUCLEOTIDE SEQUENCE [LARGE SCALE GENOMIC DNA]</scope>
    <source>
        <strain evidence="3">DOAB 1063</strain>
    </source>
</reference>
<dbReference type="Pfam" id="PF21777">
    <property type="entry name" value="SDR-like"/>
    <property type="match status" value="1"/>
</dbReference>
<gene>
    <name evidence="2" type="ORF">H8S47_02670</name>
</gene>
<dbReference type="RefSeq" id="WP_187502382.1">
    <property type="nucleotide sequence ID" value="NZ_CP162536.1"/>
</dbReference>
<keyword evidence="3" id="KW-1185">Reference proteome</keyword>
<evidence type="ECO:0000259" key="1">
    <source>
        <dbReference type="Pfam" id="PF21777"/>
    </source>
</evidence>
<evidence type="ECO:0000313" key="2">
    <source>
        <dbReference type="EMBL" id="MBC3940588.1"/>
    </source>
</evidence>
<dbReference type="InterPro" id="IPR048623">
    <property type="entry name" value="SDR-like_proteobact"/>
</dbReference>
<dbReference type="Proteomes" id="UP000597613">
    <property type="component" value="Unassembled WGS sequence"/>
</dbReference>
<evidence type="ECO:0000313" key="3">
    <source>
        <dbReference type="Proteomes" id="UP000597613"/>
    </source>
</evidence>
<comment type="caution">
    <text evidence="2">The sequence shown here is derived from an EMBL/GenBank/DDBJ whole genome shotgun (WGS) entry which is preliminary data.</text>
</comment>
<accession>A0ABR7AJF5</accession>
<organism evidence="2 3">
    <name type="scientific">Sphingomonas albertensis</name>
    <dbReference type="NCBI Taxonomy" id="2762591"/>
    <lineage>
        <taxon>Bacteria</taxon>
        <taxon>Pseudomonadati</taxon>
        <taxon>Pseudomonadota</taxon>
        <taxon>Alphaproteobacteria</taxon>
        <taxon>Sphingomonadales</taxon>
        <taxon>Sphingomonadaceae</taxon>
        <taxon>Sphingomonas</taxon>
    </lineage>
</organism>
<sequence>MRLTLEPGGEPGGDIAALVRGAVGESLVVVIPATPDALAMALAKAAIGPLAVELAPATRVNAVVLAEGGAAADVDAAVAFLENAPSTTGQLIEIHSHNL</sequence>
<proteinExistence type="predicted"/>
<name>A0ABR7AJF5_9SPHN</name>
<feature type="domain" description="Short chain dehydrogenase-like proteobacteria" evidence="1">
    <location>
        <begin position="24"/>
        <end position="93"/>
    </location>
</feature>
<dbReference type="EMBL" id="JACONT010000003">
    <property type="protein sequence ID" value="MBC3940588.1"/>
    <property type="molecule type" value="Genomic_DNA"/>
</dbReference>